<gene>
    <name evidence="9" type="ORF">ACFSQ6_03265</name>
</gene>
<keyword evidence="10" id="KW-1185">Reference proteome</keyword>
<reference evidence="10" key="1">
    <citation type="journal article" date="2019" name="Int. J. Syst. Evol. Microbiol.">
        <title>The Global Catalogue of Microorganisms (GCM) 10K type strain sequencing project: providing services to taxonomists for standard genome sequencing and annotation.</title>
        <authorList>
            <consortium name="The Broad Institute Genomics Platform"/>
            <consortium name="The Broad Institute Genome Sequencing Center for Infectious Disease"/>
            <person name="Wu L."/>
            <person name="Ma J."/>
        </authorList>
    </citation>
    <scope>NUCLEOTIDE SEQUENCE [LARGE SCALE GENOMIC DNA]</scope>
    <source>
        <strain evidence="10">KCTC 42247</strain>
    </source>
</reference>
<protein>
    <submittedName>
        <fullName evidence="9">RagB/SusD family nutrient uptake outer membrane protein</fullName>
    </submittedName>
</protein>
<evidence type="ECO:0000256" key="1">
    <source>
        <dbReference type="ARBA" id="ARBA00004442"/>
    </source>
</evidence>
<evidence type="ECO:0000256" key="5">
    <source>
        <dbReference type="ARBA" id="ARBA00023237"/>
    </source>
</evidence>
<organism evidence="9 10">
    <name type="scientific">Sphingobacterium populi</name>
    <dbReference type="NCBI Taxonomy" id="1812824"/>
    <lineage>
        <taxon>Bacteria</taxon>
        <taxon>Pseudomonadati</taxon>
        <taxon>Bacteroidota</taxon>
        <taxon>Sphingobacteriia</taxon>
        <taxon>Sphingobacteriales</taxon>
        <taxon>Sphingobacteriaceae</taxon>
        <taxon>Sphingobacterium</taxon>
    </lineage>
</organism>
<evidence type="ECO:0000259" key="7">
    <source>
        <dbReference type="Pfam" id="PF07980"/>
    </source>
</evidence>
<keyword evidence="6" id="KW-0812">Transmembrane</keyword>
<comment type="subcellular location">
    <subcellularLocation>
        <location evidence="1">Cell outer membrane</location>
    </subcellularLocation>
</comment>
<dbReference type="Pfam" id="PF07980">
    <property type="entry name" value="SusD_RagB"/>
    <property type="match status" value="1"/>
</dbReference>
<evidence type="ECO:0000256" key="4">
    <source>
        <dbReference type="ARBA" id="ARBA00023136"/>
    </source>
</evidence>
<dbReference type="InterPro" id="IPR033985">
    <property type="entry name" value="SusD-like_N"/>
</dbReference>
<keyword evidence="3" id="KW-0732">Signal</keyword>
<dbReference type="Proteomes" id="UP001597418">
    <property type="component" value="Unassembled WGS sequence"/>
</dbReference>
<dbReference type="Gene3D" id="1.25.40.390">
    <property type="match status" value="1"/>
</dbReference>
<evidence type="ECO:0000256" key="6">
    <source>
        <dbReference type="SAM" id="Phobius"/>
    </source>
</evidence>
<keyword evidence="4 6" id="KW-0472">Membrane</keyword>
<feature type="transmembrane region" description="Helical" evidence="6">
    <location>
        <begin position="37"/>
        <end position="57"/>
    </location>
</feature>
<dbReference type="Pfam" id="PF14322">
    <property type="entry name" value="SusD-like_3"/>
    <property type="match status" value="1"/>
</dbReference>
<proteinExistence type="inferred from homology"/>
<comment type="similarity">
    <text evidence="2">Belongs to the SusD family.</text>
</comment>
<keyword evidence="6" id="KW-1133">Transmembrane helix</keyword>
<keyword evidence="5" id="KW-0998">Cell outer membrane</keyword>
<feature type="domain" description="RagB/SusD" evidence="7">
    <location>
        <begin position="370"/>
        <end position="443"/>
    </location>
</feature>
<dbReference type="SUPFAM" id="SSF48452">
    <property type="entry name" value="TPR-like"/>
    <property type="match status" value="1"/>
</dbReference>
<feature type="domain" description="SusD-like N-terminal" evidence="8">
    <location>
        <begin position="55"/>
        <end position="259"/>
    </location>
</feature>
<dbReference type="EMBL" id="JBHUMB010000005">
    <property type="protein sequence ID" value="MFD2742405.1"/>
    <property type="molecule type" value="Genomic_DNA"/>
</dbReference>
<evidence type="ECO:0000256" key="3">
    <source>
        <dbReference type="ARBA" id="ARBA00022729"/>
    </source>
</evidence>
<comment type="caution">
    <text evidence="9">The sequence shown here is derived from an EMBL/GenBank/DDBJ whole genome shotgun (WGS) entry which is preliminary data.</text>
</comment>
<sequence length="488" mass="54580">MKKYRDIHNIVAKTNKTISSPQLELNSRNATSPISSILILLSILIIATTITGCSDFLSQKADGRLAVPTKVVDFQAMLDNFGTVNNNFVSAGEVSADDFYLRDADLRGLSYESDRRLYTWQADFVARPQSTAGDEWYNCYTAVNICNLVLKGLDDNNLSGVEVDMVRAHALFMRAVRFLDAVQTWCVAYTPATADRDLGIVLKVNPDPDERSVRASLAASYAQIITDLESAYALLPERQPGKTAPTRLVAAAMLARVYLYMGDYAQADRYLQTIKNSELPLLDFNALNPATLYPIPTVTDSSIELLFWSNAMLAAPLNGNIARIAPELIAQYEPGDLRKQIYFRQHADGTYFFRGSHVGQMTLTPGMSSSEVLLMKAECYAHLNNLPAAQQELNHLLVTRYESGKFQPYSFSSSADALEIIRRERRKELVMRGLRWADIKRYNRDGAGLVLERNAEGELFRLQPRDPRYAIAIPEEVIALSGIQQNPR</sequence>
<dbReference type="InterPro" id="IPR011990">
    <property type="entry name" value="TPR-like_helical_dom_sf"/>
</dbReference>
<evidence type="ECO:0000313" key="9">
    <source>
        <dbReference type="EMBL" id="MFD2742405.1"/>
    </source>
</evidence>
<evidence type="ECO:0000313" key="10">
    <source>
        <dbReference type="Proteomes" id="UP001597418"/>
    </source>
</evidence>
<name>A0ABW5U974_9SPHI</name>
<evidence type="ECO:0000259" key="8">
    <source>
        <dbReference type="Pfam" id="PF14322"/>
    </source>
</evidence>
<dbReference type="InterPro" id="IPR012944">
    <property type="entry name" value="SusD_RagB_dom"/>
</dbReference>
<dbReference type="RefSeq" id="WP_082784942.1">
    <property type="nucleotide sequence ID" value="NZ_JBHUMB010000005.1"/>
</dbReference>
<accession>A0ABW5U974</accession>
<evidence type="ECO:0000256" key="2">
    <source>
        <dbReference type="ARBA" id="ARBA00006275"/>
    </source>
</evidence>